<dbReference type="Pfam" id="PF00172">
    <property type="entry name" value="Zn_clus"/>
    <property type="match status" value="1"/>
</dbReference>
<dbReference type="InterPro" id="IPR007219">
    <property type="entry name" value="XnlR_reg_dom"/>
</dbReference>
<evidence type="ECO:0000259" key="7">
    <source>
        <dbReference type="PROSITE" id="PS50048"/>
    </source>
</evidence>
<dbReference type="Gene3D" id="4.10.240.10">
    <property type="entry name" value="Zn(2)-C6 fungal-type DNA-binding domain"/>
    <property type="match status" value="1"/>
</dbReference>
<proteinExistence type="predicted"/>
<comment type="caution">
    <text evidence="8">The sequence shown here is derived from an EMBL/GenBank/DDBJ whole genome shotgun (WGS) entry which is preliminary data.</text>
</comment>
<evidence type="ECO:0000313" key="9">
    <source>
        <dbReference type="Proteomes" id="UP000191518"/>
    </source>
</evidence>
<evidence type="ECO:0000256" key="2">
    <source>
        <dbReference type="ARBA" id="ARBA00023015"/>
    </source>
</evidence>
<evidence type="ECO:0000313" key="8">
    <source>
        <dbReference type="EMBL" id="OQE05093.1"/>
    </source>
</evidence>
<dbReference type="InterPro" id="IPR050987">
    <property type="entry name" value="AtrR-like"/>
</dbReference>
<organism evidence="8 9">
    <name type="scientific">Penicillium vulpinum</name>
    <dbReference type="NCBI Taxonomy" id="29845"/>
    <lineage>
        <taxon>Eukaryota</taxon>
        <taxon>Fungi</taxon>
        <taxon>Dikarya</taxon>
        <taxon>Ascomycota</taxon>
        <taxon>Pezizomycotina</taxon>
        <taxon>Eurotiomycetes</taxon>
        <taxon>Eurotiomycetidae</taxon>
        <taxon>Eurotiales</taxon>
        <taxon>Aspergillaceae</taxon>
        <taxon>Penicillium</taxon>
    </lineage>
</organism>
<feature type="region of interest" description="Disordered" evidence="6">
    <location>
        <begin position="158"/>
        <end position="185"/>
    </location>
</feature>
<dbReference type="GO" id="GO:0008270">
    <property type="term" value="F:zinc ion binding"/>
    <property type="evidence" value="ECO:0007669"/>
    <property type="project" value="InterPro"/>
</dbReference>
<reference evidence="9" key="1">
    <citation type="journal article" date="2017" name="Nat. Microbiol.">
        <title>Global analysis of biosynthetic gene clusters reveals vast potential of secondary metabolite production in Penicillium species.</title>
        <authorList>
            <person name="Nielsen J.C."/>
            <person name="Grijseels S."/>
            <person name="Prigent S."/>
            <person name="Ji B."/>
            <person name="Dainat J."/>
            <person name="Nielsen K.F."/>
            <person name="Frisvad J.C."/>
            <person name="Workman M."/>
            <person name="Nielsen J."/>
        </authorList>
    </citation>
    <scope>NUCLEOTIDE SEQUENCE [LARGE SCALE GENOMIC DNA]</scope>
    <source>
        <strain evidence="9">IBT 29486</strain>
    </source>
</reference>
<evidence type="ECO:0000256" key="4">
    <source>
        <dbReference type="ARBA" id="ARBA00023163"/>
    </source>
</evidence>
<feature type="domain" description="Zn(2)-C6 fungal-type" evidence="7">
    <location>
        <begin position="16"/>
        <end position="45"/>
    </location>
</feature>
<sequence length="663" mass="73655">MSSEPLFKEQPTPLPVCDSCFSRKVRCDRGNPCGNCQDSNAICSRQRVIRRAKNTTQLAVVENLGQTRQRPPQATQATQATPRSHNRQNPTSGLHDYSATMSNIYHRLDYPQLSRGASPGNQPLSLHDAHATIQSHLEHMKWLPKNRRQILESGLRLASQLSESSEDPRDVDSDSTVNEEPTRSPSAELLSWMLKEIKEASFGSFVRDYFRHISEATLEQMGLALLRRTGSAHDILINTVCVNTMASKFLTATTNTGIDSELIHELTNSVVQFQAAAKTALRSISLLTSPSLGLLQALLSGIFLHQGSGDITICWELTKAACRVCISLGLDNILKTGGAVSEEQYYCVAWCYMLDNNFAFKMGRLKILLDIEIGHFTSNISSHQHPTSDLFQIYMGLASVQAAVVPYIRGHSFGGGLSSSHGIGKYWLVNMQQIQDKIEHISRPYPAWRGLDAQSEISALQFAYRSIMATIFHITEGAGNQSVDIRKQSLLTAHQGISSLVSICLSAERQSTAALLHWSLLVYPTTAYFVLFCNVIATSNTDDFKLMRTITDCLARIETTSRPIIQVRTIFRHFLSLTGGVFNNEENATQDPQVQPVQSQSSALQPWVSDNLFLSSTADIVPHFSPSLLVGMEDFSQMPVFFENEMFMPFNNDFPDLGNDPNN</sequence>
<dbReference type="PANTHER" id="PTHR46910:SF5">
    <property type="entry name" value="ZN(II)2CYS6 TRANSCRIPTION FACTOR (EUROFUNG)"/>
    <property type="match status" value="1"/>
</dbReference>
<keyword evidence="4" id="KW-0804">Transcription</keyword>
<evidence type="ECO:0000256" key="1">
    <source>
        <dbReference type="ARBA" id="ARBA00022723"/>
    </source>
</evidence>
<dbReference type="SMART" id="SM00906">
    <property type="entry name" value="Fungal_trans"/>
    <property type="match status" value="1"/>
</dbReference>
<accession>A0A1V6RUJ3</accession>
<dbReference type="InterPro" id="IPR001138">
    <property type="entry name" value="Zn2Cys6_DnaBD"/>
</dbReference>
<feature type="compositionally biased region" description="Low complexity" evidence="6">
    <location>
        <begin position="66"/>
        <end position="83"/>
    </location>
</feature>
<dbReference type="Proteomes" id="UP000191518">
    <property type="component" value="Unassembled WGS sequence"/>
</dbReference>
<dbReference type="PANTHER" id="PTHR46910">
    <property type="entry name" value="TRANSCRIPTION FACTOR PDR1"/>
    <property type="match status" value="1"/>
</dbReference>
<evidence type="ECO:0000256" key="6">
    <source>
        <dbReference type="SAM" id="MobiDB-lite"/>
    </source>
</evidence>
<keyword evidence="2" id="KW-0805">Transcription regulation</keyword>
<dbReference type="GO" id="GO:0006351">
    <property type="term" value="P:DNA-templated transcription"/>
    <property type="evidence" value="ECO:0007669"/>
    <property type="project" value="InterPro"/>
</dbReference>
<dbReference type="Pfam" id="PF04082">
    <property type="entry name" value="Fungal_trans"/>
    <property type="match status" value="1"/>
</dbReference>
<dbReference type="PROSITE" id="PS50048">
    <property type="entry name" value="ZN2_CY6_FUNGAL_2"/>
    <property type="match status" value="1"/>
</dbReference>
<keyword evidence="9" id="KW-1185">Reference proteome</keyword>
<dbReference type="GO" id="GO:0000981">
    <property type="term" value="F:DNA-binding transcription factor activity, RNA polymerase II-specific"/>
    <property type="evidence" value="ECO:0007669"/>
    <property type="project" value="InterPro"/>
</dbReference>
<keyword evidence="3" id="KW-0238">DNA-binding</keyword>
<keyword evidence="5" id="KW-0539">Nucleus</keyword>
<feature type="compositionally biased region" description="Polar residues" evidence="6">
    <location>
        <begin position="174"/>
        <end position="185"/>
    </location>
</feature>
<dbReference type="CDD" id="cd00067">
    <property type="entry name" value="GAL4"/>
    <property type="match status" value="1"/>
</dbReference>
<dbReference type="SUPFAM" id="SSF57701">
    <property type="entry name" value="Zn2/Cys6 DNA-binding domain"/>
    <property type="match status" value="1"/>
</dbReference>
<dbReference type="EMBL" id="MDYP01000027">
    <property type="protein sequence ID" value="OQE05093.1"/>
    <property type="molecule type" value="Genomic_DNA"/>
</dbReference>
<dbReference type="AlphaFoldDB" id="A0A1V6RUJ3"/>
<dbReference type="GO" id="GO:0003677">
    <property type="term" value="F:DNA binding"/>
    <property type="evidence" value="ECO:0007669"/>
    <property type="project" value="UniProtKB-KW"/>
</dbReference>
<name>A0A1V6RUJ3_9EURO</name>
<feature type="region of interest" description="Disordered" evidence="6">
    <location>
        <begin position="63"/>
        <end position="97"/>
    </location>
</feature>
<dbReference type="SMART" id="SM00066">
    <property type="entry name" value="GAL4"/>
    <property type="match status" value="1"/>
</dbReference>
<dbReference type="InterPro" id="IPR036864">
    <property type="entry name" value="Zn2-C6_fun-type_DNA-bd_sf"/>
</dbReference>
<evidence type="ECO:0000256" key="5">
    <source>
        <dbReference type="ARBA" id="ARBA00023242"/>
    </source>
</evidence>
<dbReference type="CDD" id="cd12148">
    <property type="entry name" value="fungal_TF_MHR"/>
    <property type="match status" value="1"/>
</dbReference>
<gene>
    <name evidence="8" type="ORF">PENVUL_c027G02482</name>
</gene>
<protein>
    <recommendedName>
        <fullName evidence="7">Zn(2)-C6 fungal-type domain-containing protein</fullName>
    </recommendedName>
</protein>
<keyword evidence="1" id="KW-0479">Metal-binding</keyword>
<evidence type="ECO:0000256" key="3">
    <source>
        <dbReference type="ARBA" id="ARBA00023125"/>
    </source>
</evidence>